<gene>
    <name evidence="1" type="ORF">AsFPU1_2527</name>
</gene>
<dbReference type="AlphaFoldDB" id="A0A401IIG9"/>
<dbReference type="Proteomes" id="UP000287247">
    <property type="component" value="Unassembled WGS sequence"/>
</dbReference>
<dbReference type="OrthoDB" id="2664633at2"/>
<accession>A0A401IIG9</accession>
<protein>
    <submittedName>
        <fullName evidence="1">Uncharacterized protein</fullName>
    </submittedName>
</protein>
<sequence>MTKEDNLQELISELQSAGIKHNPKEIIKAIRLSDGKIIFLEQGNRKSGLQHILERHGVDFMNRGIAYHRIAEVIIKAIIEGEIIGKQGETRNIYQFVFDGTVQHISIDIGTNGYIVGANPTPRKLMSLLRQE</sequence>
<organism evidence="1 2">
    <name type="scientific">Aphanothece sacrum FPU1</name>
    <dbReference type="NCBI Taxonomy" id="1920663"/>
    <lineage>
        <taxon>Bacteria</taxon>
        <taxon>Bacillati</taxon>
        <taxon>Cyanobacteriota</taxon>
        <taxon>Cyanophyceae</taxon>
        <taxon>Oscillatoriophycideae</taxon>
        <taxon>Chroococcales</taxon>
        <taxon>Aphanothecaceae</taxon>
        <taxon>Aphanothece</taxon>
    </lineage>
</organism>
<name>A0A401IIG9_APHSA</name>
<reference evidence="2" key="1">
    <citation type="submission" date="2017-05" db="EMBL/GenBank/DDBJ databases">
        <title>Physiological properties and genetic analysis related to exopolysaccharide production of fresh-water unicellular cyanobacterium Aphanothece sacrum, Suizenji Nori, that has been cultured as a food source in Japan.</title>
        <authorList>
            <person name="Kanesaki Y."/>
            <person name="Yoshikawa S."/>
            <person name="Ohki K."/>
        </authorList>
    </citation>
    <scope>NUCLEOTIDE SEQUENCE [LARGE SCALE GENOMIC DNA]</scope>
    <source>
        <strain evidence="2">FPU1</strain>
    </source>
</reference>
<proteinExistence type="predicted"/>
<keyword evidence="2" id="KW-1185">Reference proteome</keyword>
<comment type="caution">
    <text evidence="1">The sequence shown here is derived from an EMBL/GenBank/DDBJ whole genome shotgun (WGS) entry which is preliminary data.</text>
</comment>
<evidence type="ECO:0000313" key="2">
    <source>
        <dbReference type="Proteomes" id="UP000287247"/>
    </source>
</evidence>
<evidence type="ECO:0000313" key="1">
    <source>
        <dbReference type="EMBL" id="GBF81115.1"/>
    </source>
</evidence>
<dbReference type="EMBL" id="BDQK01000013">
    <property type="protein sequence ID" value="GBF81115.1"/>
    <property type="molecule type" value="Genomic_DNA"/>
</dbReference>
<dbReference type="RefSeq" id="WP_124976756.1">
    <property type="nucleotide sequence ID" value="NZ_BDQK01000013.1"/>
</dbReference>